<dbReference type="Pfam" id="PF01161">
    <property type="entry name" value="PBP"/>
    <property type="match status" value="1"/>
</dbReference>
<dbReference type="EMBL" id="CP015243">
    <property type="protein sequence ID" value="ANF57774.1"/>
    <property type="molecule type" value="Genomic_DNA"/>
</dbReference>
<dbReference type="CDD" id="cd00865">
    <property type="entry name" value="PEBP_bact_arch"/>
    <property type="match status" value="1"/>
</dbReference>
<dbReference type="SUPFAM" id="SSF49777">
    <property type="entry name" value="PEBP-like"/>
    <property type="match status" value="1"/>
</dbReference>
<evidence type="ECO:0000313" key="1">
    <source>
        <dbReference type="EMBL" id="ANF57774.1"/>
    </source>
</evidence>
<dbReference type="KEGG" id="haa:A5892_10115"/>
<sequence>MQLISYSFQDGQAIPGEFAFGIPDAAAHVALSSNRNPHLAWSDIPEGTQSFVIICHDPDVPSRGDDVNQEGREVPVELPRIDFFHWLLLDIPAGITQIEAGSHSSGVTPRGKPGPLAADGLRHGINDYTAWFADDAQMKGEYYGYDGPCPPWNDRLVHRYIFTVYALATPTLAVDGPLTGASVRAALAAAPVLGQASLTGLYRLNPSVPLD</sequence>
<dbReference type="PANTHER" id="PTHR30289">
    <property type="entry name" value="UNCHARACTERIZED PROTEIN YBCL-RELATED"/>
    <property type="match status" value="1"/>
</dbReference>
<dbReference type="NCBIfam" id="TIGR00481">
    <property type="entry name" value="YbhB/YbcL family Raf kinase inhibitor-like protein"/>
    <property type="match status" value="1"/>
</dbReference>
<dbReference type="InterPro" id="IPR008914">
    <property type="entry name" value="PEBP"/>
</dbReference>
<dbReference type="Proteomes" id="UP000077875">
    <property type="component" value="Chromosome"/>
</dbReference>
<proteinExistence type="predicted"/>
<reference evidence="1 2" key="1">
    <citation type="submission" date="2016-04" db="EMBL/GenBank/DDBJ databases">
        <title>Complete Genome Sequence of Halotalea alkalilenta IHB B 13600.</title>
        <authorList>
            <person name="Swarnkar M.K."/>
            <person name="Sharma A."/>
            <person name="Kaushal K."/>
            <person name="Soni R."/>
            <person name="Rana S."/>
            <person name="Singh A.K."/>
            <person name="Gulati A."/>
        </authorList>
    </citation>
    <scope>NUCLEOTIDE SEQUENCE [LARGE SCALE GENOMIC DNA]</scope>
    <source>
        <strain evidence="1 2">IHB B 13600</strain>
    </source>
</reference>
<dbReference type="RefSeq" id="WP_064122699.1">
    <property type="nucleotide sequence ID" value="NZ_CP015243.1"/>
</dbReference>
<dbReference type="InterPro" id="IPR036610">
    <property type="entry name" value="PEBP-like_sf"/>
</dbReference>
<dbReference type="AlphaFoldDB" id="A0A172YEX7"/>
<dbReference type="Gene3D" id="3.90.280.10">
    <property type="entry name" value="PEBP-like"/>
    <property type="match status" value="1"/>
</dbReference>
<dbReference type="STRING" id="376489.A5892_10115"/>
<dbReference type="PANTHER" id="PTHR30289:SF1">
    <property type="entry name" value="PEBP (PHOSPHATIDYLETHANOLAMINE-BINDING PROTEIN) FAMILY PROTEIN"/>
    <property type="match status" value="1"/>
</dbReference>
<dbReference type="InterPro" id="IPR005247">
    <property type="entry name" value="YbhB_YbcL/LppC-like"/>
</dbReference>
<name>A0A172YEX7_9GAMM</name>
<protein>
    <submittedName>
        <fullName evidence="1">Phospholipid-binding protein</fullName>
    </submittedName>
</protein>
<accession>A0A172YEX7</accession>
<gene>
    <name evidence="1" type="ORF">A5892_10115</name>
</gene>
<keyword evidence="2" id="KW-1185">Reference proteome</keyword>
<organism evidence="1 2">
    <name type="scientific">Halotalea alkalilenta</name>
    <dbReference type="NCBI Taxonomy" id="376489"/>
    <lineage>
        <taxon>Bacteria</taxon>
        <taxon>Pseudomonadati</taxon>
        <taxon>Pseudomonadota</taxon>
        <taxon>Gammaproteobacteria</taxon>
        <taxon>Oceanospirillales</taxon>
        <taxon>Halomonadaceae</taxon>
        <taxon>Halotalea</taxon>
    </lineage>
</organism>
<evidence type="ECO:0000313" key="2">
    <source>
        <dbReference type="Proteomes" id="UP000077875"/>
    </source>
</evidence>